<evidence type="ECO:0000256" key="5">
    <source>
        <dbReference type="SAM" id="MobiDB-lite"/>
    </source>
</evidence>
<dbReference type="Pfam" id="PF00481">
    <property type="entry name" value="PP2C"/>
    <property type="match status" value="1"/>
</dbReference>
<keyword evidence="8" id="KW-1185">Reference proteome</keyword>
<keyword evidence="1" id="KW-0479">Metal-binding</keyword>
<dbReference type="PROSITE" id="PS01032">
    <property type="entry name" value="PPM_1"/>
    <property type="match status" value="1"/>
</dbReference>
<feature type="region of interest" description="Disordered" evidence="5">
    <location>
        <begin position="1"/>
        <end position="22"/>
    </location>
</feature>
<dbReference type="OrthoDB" id="659at2759"/>
<dbReference type="PROSITE" id="PS51746">
    <property type="entry name" value="PPM_2"/>
    <property type="match status" value="1"/>
</dbReference>
<feature type="region of interest" description="Disordered" evidence="5">
    <location>
        <begin position="33"/>
        <end position="52"/>
    </location>
</feature>
<accession>A0A9W9DCB2</accession>
<dbReference type="InterPro" id="IPR001932">
    <property type="entry name" value="PPM-type_phosphatase-like_dom"/>
</dbReference>
<dbReference type="GO" id="GO:0004722">
    <property type="term" value="F:protein serine/threonine phosphatase activity"/>
    <property type="evidence" value="ECO:0007669"/>
    <property type="project" value="InterPro"/>
</dbReference>
<keyword evidence="3 4" id="KW-0904">Protein phosphatase</keyword>
<dbReference type="InterPro" id="IPR015655">
    <property type="entry name" value="PP2C"/>
</dbReference>
<evidence type="ECO:0000256" key="1">
    <source>
        <dbReference type="ARBA" id="ARBA00022723"/>
    </source>
</evidence>
<protein>
    <recommendedName>
        <fullName evidence="6">PPM-type phosphatase domain-containing protein</fullName>
    </recommendedName>
</protein>
<evidence type="ECO:0000259" key="6">
    <source>
        <dbReference type="PROSITE" id="PS51746"/>
    </source>
</evidence>
<proteinExistence type="inferred from homology"/>
<gene>
    <name evidence="7" type="ORF">N0V91_001333</name>
</gene>
<dbReference type="SMART" id="SM00332">
    <property type="entry name" value="PP2Cc"/>
    <property type="match status" value="1"/>
</dbReference>
<evidence type="ECO:0000256" key="2">
    <source>
        <dbReference type="ARBA" id="ARBA00022801"/>
    </source>
</evidence>
<reference evidence="7" key="1">
    <citation type="submission" date="2022-10" db="EMBL/GenBank/DDBJ databases">
        <title>Tapping the CABI collections for fungal endophytes: first genome assemblies for Collariella, Neodidymelliopsis, Ascochyta clinopodiicola, Didymella pomorum, Didymosphaeria variabile, Neocosmospora piperis and Neocucurbitaria cava.</title>
        <authorList>
            <person name="Hill R."/>
        </authorList>
    </citation>
    <scope>NUCLEOTIDE SEQUENCE</scope>
    <source>
        <strain evidence="7">IMI 355091</strain>
    </source>
</reference>
<feature type="domain" description="PPM-type phosphatase" evidence="6">
    <location>
        <begin position="29"/>
        <end position="342"/>
    </location>
</feature>
<dbReference type="Proteomes" id="UP001140510">
    <property type="component" value="Unassembled WGS sequence"/>
</dbReference>
<dbReference type="SUPFAM" id="SSF81606">
    <property type="entry name" value="PP2C-like"/>
    <property type="match status" value="1"/>
</dbReference>
<evidence type="ECO:0000313" key="7">
    <source>
        <dbReference type="EMBL" id="KAJ4411548.1"/>
    </source>
</evidence>
<dbReference type="Gene3D" id="3.60.40.10">
    <property type="entry name" value="PPM-type phosphatase domain"/>
    <property type="match status" value="1"/>
</dbReference>
<comment type="similarity">
    <text evidence="4">Belongs to the PP2C family.</text>
</comment>
<organism evidence="7 8">
    <name type="scientific">Didymella pomorum</name>
    <dbReference type="NCBI Taxonomy" id="749634"/>
    <lineage>
        <taxon>Eukaryota</taxon>
        <taxon>Fungi</taxon>
        <taxon>Dikarya</taxon>
        <taxon>Ascomycota</taxon>
        <taxon>Pezizomycotina</taxon>
        <taxon>Dothideomycetes</taxon>
        <taxon>Pleosporomycetidae</taxon>
        <taxon>Pleosporales</taxon>
        <taxon>Pleosporineae</taxon>
        <taxon>Didymellaceae</taxon>
        <taxon>Didymella</taxon>
    </lineage>
</organism>
<dbReference type="AlphaFoldDB" id="A0A9W9DCB2"/>
<comment type="caution">
    <text evidence="7">The sequence shown here is derived from an EMBL/GenBank/DDBJ whole genome shotgun (WGS) entry which is preliminary data.</text>
</comment>
<dbReference type="InterPro" id="IPR000222">
    <property type="entry name" value="PP2C_BS"/>
</dbReference>
<evidence type="ECO:0000313" key="8">
    <source>
        <dbReference type="Proteomes" id="UP001140510"/>
    </source>
</evidence>
<dbReference type="PANTHER" id="PTHR47992">
    <property type="entry name" value="PROTEIN PHOSPHATASE"/>
    <property type="match status" value="1"/>
</dbReference>
<evidence type="ECO:0000256" key="4">
    <source>
        <dbReference type="RuleBase" id="RU003465"/>
    </source>
</evidence>
<keyword evidence="2 4" id="KW-0378">Hydrolase</keyword>
<evidence type="ECO:0000256" key="3">
    <source>
        <dbReference type="ARBA" id="ARBA00022912"/>
    </source>
</evidence>
<dbReference type="EMBL" id="JAPEVA010000005">
    <property type="protein sequence ID" value="KAJ4411548.1"/>
    <property type="molecule type" value="Genomic_DNA"/>
</dbReference>
<name>A0A9W9DCB2_9PLEO</name>
<sequence>MMHKLRKSLDKGRGAVQSSSDASLVTVKETGVSVIQGERPNQEDRYTALPPGSLKSNKDLALYAVFDGHAGATASDHLRKNLASFIDDALSKSSSRSIETYKSAIQQALDREDEVADQENWKDGSTLALVLIDVQQKILVGADLGDSHIVFAERTRRNKKEENKLNKLDHSLRTHHLAKGKNEWSVRRLSVPHNPDDPAEKKRIEDAGGEVKYDTGTARVGALAMTRAIGDTELKLPRVNNLAAHNLTDLDGVETGLKPGRKASADLVTNQAHFDVRHLKGESLVFISTDGIGEEKDAELAARTATDWKSQGRSADWIASELARRAGKAKGSDNCTVIVVVLEAPNAAK</sequence>
<dbReference type="InterPro" id="IPR036457">
    <property type="entry name" value="PPM-type-like_dom_sf"/>
</dbReference>
<dbReference type="CDD" id="cd00143">
    <property type="entry name" value="PP2Cc"/>
    <property type="match status" value="1"/>
</dbReference>
<dbReference type="GO" id="GO:0046872">
    <property type="term" value="F:metal ion binding"/>
    <property type="evidence" value="ECO:0007669"/>
    <property type="project" value="UniProtKB-KW"/>
</dbReference>